<evidence type="ECO:0000313" key="6">
    <source>
        <dbReference type="EMBL" id="CAD7228038.1"/>
    </source>
</evidence>
<evidence type="ECO:0000256" key="3">
    <source>
        <dbReference type="ARBA" id="ARBA00047676"/>
    </source>
</evidence>
<dbReference type="EMBL" id="OB661358">
    <property type="protein sequence ID" value="CAD7228038.1"/>
    <property type="molecule type" value="Genomic_DNA"/>
</dbReference>
<dbReference type="PANTHER" id="PTHR10472:SF5">
    <property type="entry name" value="D-AMINOACYL-TRNA DEACYLASE 1"/>
    <property type="match status" value="1"/>
</dbReference>
<organism evidence="6">
    <name type="scientific">Cyprideis torosa</name>
    <dbReference type="NCBI Taxonomy" id="163714"/>
    <lineage>
        <taxon>Eukaryota</taxon>
        <taxon>Metazoa</taxon>
        <taxon>Ecdysozoa</taxon>
        <taxon>Arthropoda</taxon>
        <taxon>Crustacea</taxon>
        <taxon>Oligostraca</taxon>
        <taxon>Ostracoda</taxon>
        <taxon>Podocopa</taxon>
        <taxon>Podocopida</taxon>
        <taxon>Cytherocopina</taxon>
        <taxon>Cytheroidea</taxon>
        <taxon>Cytherideidae</taxon>
        <taxon>Cyprideis</taxon>
    </lineage>
</organism>
<sequence length="162" mass="17643">MKAIVQRVSRASVSVDGEIVSSIGRGICVFIGIARNDQASDLEYIVRKLLNVRVFENPTTAKKWDLSVKDAGGEILCVSQFTLHSVLKGNKLEFRNAKSGDESKSMYLEVLESLKKQYQEDKIKDGVFGAYMDVQIANDGPVTIVLDSGGDKASDLSNAEGP</sequence>
<evidence type="ECO:0000256" key="2">
    <source>
        <dbReference type="ARBA" id="ARBA00013056"/>
    </source>
</evidence>
<proteinExistence type="inferred from homology"/>
<dbReference type="GO" id="GO:0000049">
    <property type="term" value="F:tRNA binding"/>
    <property type="evidence" value="ECO:0007669"/>
    <property type="project" value="UniProtKB-KW"/>
</dbReference>
<keyword evidence="5" id="KW-0963">Cytoplasm</keyword>
<evidence type="ECO:0000256" key="5">
    <source>
        <dbReference type="RuleBase" id="RU003470"/>
    </source>
</evidence>
<dbReference type="SUPFAM" id="SSF69500">
    <property type="entry name" value="DTD-like"/>
    <property type="match status" value="1"/>
</dbReference>
<protein>
    <recommendedName>
        <fullName evidence="2 5">D-aminoacyl-tRNA deacylase</fullName>
        <ecNumber evidence="2 5">3.1.1.96</ecNumber>
    </recommendedName>
</protein>
<comment type="catalytic activity">
    <reaction evidence="3">
        <text>glycyl-tRNA(Ala) + H2O = tRNA(Ala) + glycine + H(+)</text>
        <dbReference type="Rhea" id="RHEA:53744"/>
        <dbReference type="Rhea" id="RHEA-COMP:9657"/>
        <dbReference type="Rhea" id="RHEA-COMP:13640"/>
        <dbReference type="ChEBI" id="CHEBI:15377"/>
        <dbReference type="ChEBI" id="CHEBI:15378"/>
        <dbReference type="ChEBI" id="CHEBI:57305"/>
        <dbReference type="ChEBI" id="CHEBI:78442"/>
        <dbReference type="ChEBI" id="CHEBI:78522"/>
        <dbReference type="EC" id="3.1.1.96"/>
    </reaction>
</comment>
<accession>A0A7R8WBN9</accession>
<keyword evidence="5" id="KW-0694">RNA-binding</keyword>
<dbReference type="InterPro" id="IPR003732">
    <property type="entry name" value="Daa-tRNA_deacyls_DTD"/>
</dbReference>
<dbReference type="GO" id="GO:0051500">
    <property type="term" value="F:D-tyrosyl-tRNA(Tyr) deacylase activity"/>
    <property type="evidence" value="ECO:0007669"/>
    <property type="project" value="TreeGrafter"/>
</dbReference>
<keyword evidence="5" id="KW-0378">Hydrolase</keyword>
<dbReference type="NCBIfam" id="TIGR00256">
    <property type="entry name" value="D-aminoacyl-tRNA deacylase"/>
    <property type="match status" value="1"/>
</dbReference>
<keyword evidence="5" id="KW-0820">tRNA-binding</keyword>
<gene>
    <name evidence="6" type="ORF">CTOB1V02_LOCUS5929</name>
</gene>
<dbReference type="GO" id="GO:0005737">
    <property type="term" value="C:cytoplasm"/>
    <property type="evidence" value="ECO:0007669"/>
    <property type="project" value="UniProtKB-SubCell"/>
</dbReference>
<comment type="subcellular location">
    <subcellularLocation>
        <location evidence="5">Cytoplasm</location>
    </subcellularLocation>
</comment>
<dbReference type="EC" id="3.1.1.96" evidence="2 5"/>
<dbReference type="AlphaFoldDB" id="A0A7R8WBN9"/>
<evidence type="ECO:0000256" key="1">
    <source>
        <dbReference type="ARBA" id="ARBA00009673"/>
    </source>
</evidence>
<dbReference type="InterPro" id="IPR023509">
    <property type="entry name" value="DTD-like_sf"/>
</dbReference>
<dbReference type="Gene3D" id="3.50.80.10">
    <property type="entry name" value="D-tyrosyl-tRNA(Tyr) deacylase"/>
    <property type="match status" value="1"/>
</dbReference>
<dbReference type="PANTHER" id="PTHR10472">
    <property type="entry name" value="D-TYROSYL-TRNA TYR DEACYLASE"/>
    <property type="match status" value="1"/>
</dbReference>
<dbReference type="OrthoDB" id="275783at2759"/>
<name>A0A7R8WBN9_9CRUS</name>
<reference evidence="6" key="1">
    <citation type="submission" date="2020-11" db="EMBL/GenBank/DDBJ databases">
        <authorList>
            <person name="Tran Van P."/>
        </authorList>
    </citation>
    <scope>NUCLEOTIDE SEQUENCE</scope>
</reference>
<dbReference type="FunFam" id="3.50.80.10:FF:000001">
    <property type="entry name" value="D-aminoacyl-tRNA deacylase"/>
    <property type="match status" value="1"/>
</dbReference>
<comment type="similarity">
    <text evidence="1 5">Belongs to the DTD family.</text>
</comment>
<dbReference type="Pfam" id="PF02580">
    <property type="entry name" value="Tyr_Deacylase"/>
    <property type="match status" value="1"/>
</dbReference>
<comment type="catalytic activity">
    <reaction evidence="4">
        <text>a D-aminoacyl-tRNA + H2O = a tRNA + a D-alpha-amino acid + H(+)</text>
        <dbReference type="Rhea" id="RHEA:13953"/>
        <dbReference type="Rhea" id="RHEA-COMP:10123"/>
        <dbReference type="Rhea" id="RHEA-COMP:10124"/>
        <dbReference type="ChEBI" id="CHEBI:15377"/>
        <dbReference type="ChEBI" id="CHEBI:15378"/>
        <dbReference type="ChEBI" id="CHEBI:59871"/>
        <dbReference type="ChEBI" id="CHEBI:78442"/>
        <dbReference type="ChEBI" id="CHEBI:79333"/>
        <dbReference type="EC" id="3.1.1.96"/>
    </reaction>
</comment>
<evidence type="ECO:0000256" key="4">
    <source>
        <dbReference type="ARBA" id="ARBA00048018"/>
    </source>
</evidence>